<dbReference type="EMBL" id="JBHSJB010000033">
    <property type="protein sequence ID" value="MFC5058562.1"/>
    <property type="molecule type" value="Genomic_DNA"/>
</dbReference>
<dbReference type="Proteomes" id="UP001595833">
    <property type="component" value="Unassembled WGS sequence"/>
</dbReference>
<accession>A0ABV9YAD2</accession>
<gene>
    <name evidence="1" type="ORF">ACFPFM_33030</name>
</gene>
<comment type="caution">
    <text evidence="1">The sequence shown here is derived from an EMBL/GenBank/DDBJ whole genome shotgun (WGS) entry which is preliminary data.</text>
</comment>
<proteinExistence type="predicted"/>
<protein>
    <submittedName>
        <fullName evidence="1">Uncharacterized protein</fullName>
    </submittedName>
</protein>
<keyword evidence="2" id="KW-1185">Reference proteome</keyword>
<reference evidence="2" key="1">
    <citation type="journal article" date="2019" name="Int. J. Syst. Evol. Microbiol.">
        <title>The Global Catalogue of Microorganisms (GCM) 10K type strain sequencing project: providing services to taxonomists for standard genome sequencing and annotation.</title>
        <authorList>
            <consortium name="The Broad Institute Genomics Platform"/>
            <consortium name="The Broad Institute Genome Sequencing Center for Infectious Disease"/>
            <person name="Wu L."/>
            <person name="Ma J."/>
        </authorList>
    </citation>
    <scope>NUCLEOTIDE SEQUENCE [LARGE SCALE GENOMIC DNA]</scope>
    <source>
        <strain evidence="2">KCTC 12848</strain>
    </source>
</reference>
<sequence length="116" mass="12242">MTDFIALCGRRPEPRDTATALLAAGPGFGVDRAAHGALLRILAEDDRPLVVVEGPLLVQVPGEPARLLGPELAGLPAPVWWVEARAEWGGERAAGAARRFATELAARTGGVVWPCR</sequence>
<evidence type="ECO:0000313" key="2">
    <source>
        <dbReference type="Proteomes" id="UP001595833"/>
    </source>
</evidence>
<name>A0ABV9YAD2_9PSEU</name>
<organism evidence="1 2">
    <name type="scientific">Saccharothrix xinjiangensis</name>
    <dbReference type="NCBI Taxonomy" id="204798"/>
    <lineage>
        <taxon>Bacteria</taxon>
        <taxon>Bacillati</taxon>
        <taxon>Actinomycetota</taxon>
        <taxon>Actinomycetes</taxon>
        <taxon>Pseudonocardiales</taxon>
        <taxon>Pseudonocardiaceae</taxon>
        <taxon>Saccharothrix</taxon>
    </lineage>
</organism>
<dbReference type="RefSeq" id="WP_344038906.1">
    <property type="nucleotide sequence ID" value="NZ_BAAAKE010000013.1"/>
</dbReference>
<evidence type="ECO:0000313" key="1">
    <source>
        <dbReference type="EMBL" id="MFC5058562.1"/>
    </source>
</evidence>